<protein>
    <submittedName>
        <fullName evidence="7">N-acetylmuramoyl-L-alanine amidase</fullName>
    </submittedName>
</protein>
<dbReference type="InterPro" id="IPR002502">
    <property type="entry name" value="Amidase_domain"/>
</dbReference>
<sequence length="765" mass="85513">MKTLLKSVIVTVGLTTVILPLSVFADEQPAADTSSVTAKDGSQTVRDDSIYVPKAERDGTFAEDSQIEGEQEAPIPDRRMLLNAKATYPNVNNYIKSNNFANAKLSSQIQSQFTKFNYRNGNGKPEGVVLHETANPNSTIQNEIDYMSRNWENAFVHTFVDKGNIIQIHPTDYGVWGAGRFANARFVQYELVEHKTFDEFARSINNYAYYTAYILDKYKLPIDSAETDGVGTVWTHNAVSKYLGGTTHTDPIAYFNKWGYSYNEFLTLVTEKFNAMSKDTIISNTAFTTTTYANVKTAAGNTVWSAPFNTAGSNKVNPLSSYTGKDMKLLRTAKTQSGTWYQFSIDGKTIGWVEDKAVNIFYTPSMEQKISLTRYVNVPSAKVYLVPVADASLDRGNLSAYLNKPLLANIQVTLNGKLWYRLMDGTKSIGWVPASSVTATAFDAISYDKPIGTTYASIKTSQGNSSWTAPYNTWGSKFIANLSAYEGKNLKLLREAKTVRTTWYQFSIDGKVIGWLDSRALNIFYVPSMEKPIKLTRYVKVPTAQVYLVPVVDASMKRDTLSAYQNKPLLANIQVTINGQLWYRLMDGSKSIGWVPASNVKESLYDEIEYDKAIGTTYANIKIAAANSSWTRPYGTEGSKFIANLSAYEGKNLKLLREAKTVRTTWYQFSIDGKVIGWLDSRALNIFYVPSMEKPIKLTRYVKVPTAQVYLVPVVDASMKRDTLSAYQNKPLLANIQVTINGQLWYRLMDGSKSIGWVPASNVRS</sequence>
<keyword evidence="8" id="KW-1185">Reference proteome</keyword>
<evidence type="ECO:0000259" key="6">
    <source>
        <dbReference type="PROSITE" id="PS51780"/>
    </source>
</evidence>
<dbReference type="KEGG" id="lwi:UE46_02345"/>
<dbReference type="CDD" id="cd06583">
    <property type="entry name" value="PGRP"/>
    <property type="match status" value="1"/>
</dbReference>
<keyword evidence="3" id="KW-0677">Repeat</keyword>
<dbReference type="AlphaFoldDB" id="A0A1S7FRC3"/>
<dbReference type="Gene3D" id="3.40.80.10">
    <property type="entry name" value="Peptidoglycan recognition protein-like"/>
    <property type="match status" value="1"/>
</dbReference>
<dbReference type="NCBIfam" id="NF033202">
    <property type="entry name" value="GW_glycos_SH3"/>
    <property type="match status" value="6"/>
</dbReference>
<dbReference type="RefSeq" id="WP_118907366.1">
    <property type="nucleotide sequence ID" value="NZ_CP011102.1"/>
</dbReference>
<name>A0A1S7FRC3_9LIST</name>
<comment type="similarity">
    <text evidence="1">In the N-terminal section; belongs to the N-acetylmuramoyl-L-alanine amidase 2 family.</text>
</comment>
<dbReference type="EMBL" id="CP011102">
    <property type="protein sequence ID" value="AQY49998.1"/>
    <property type="molecule type" value="Genomic_DNA"/>
</dbReference>
<dbReference type="Pfam" id="PF01510">
    <property type="entry name" value="Amidase_2"/>
    <property type="match status" value="1"/>
</dbReference>
<feature type="chain" id="PRO_5013159417" evidence="5">
    <location>
        <begin position="26"/>
        <end position="765"/>
    </location>
</feature>
<evidence type="ECO:0000313" key="8">
    <source>
        <dbReference type="Proteomes" id="UP000223060"/>
    </source>
</evidence>
<dbReference type="GO" id="GO:0008745">
    <property type="term" value="F:N-acetylmuramoyl-L-alanine amidase activity"/>
    <property type="evidence" value="ECO:0007669"/>
    <property type="project" value="InterPro"/>
</dbReference>
<reference evidence="8" key="1">
    <citation type="submission" date="2015-03" db="EMBL/GenBank/DDBJ databases">
        <authorList>
            <person name="Ferrari E."/>
            <person name="Walter M.C."/>
            <person name="Huptas C."/>
            <person name="Scherer S."/>
            <person name="Mueller-Herbst S."/>
        </authorList>
    </citation>
    <scope>NUCLEOTIDE SEQUENCE [LARGE SCALE GENOMIC DNA]</scope>
    <source>
        <strain evidence="8">LWP01</strain>
    </source>
</reference>
<organism evidence="7 8">
    <name type="scientific">Listeria weihenstephanensis</name>
    <dbReference type="NCBI Taxonomy" id="1006155"/>
    <lineage>
        <taxon>Bacteria</taxon>
        <taxon>Bacillati</taxon>
        <taxon>Bacillota</taxon>
        <taxon>Bacilli</taxon>
        <taxon>Bacillales</taxon>
        <taxon>Listeriaceae</taxon>
        <taxon>Listeria</taxon>
    </lineage>
</organism>
<dbReference type="InterPro" id="IPR038200">
    <property type="entry name" value="GW_dom_sf"/>
</dbReference>
<feature type="signal peptide" evidence="5">
    <location>
        <begin position="1"/>
        <end position="25"/>
    </location>
</feature>
<evidence type="ECO:0000256" key="2">
    <source>
        <dbReference type="ARBA" id="ARBA00022729"/>
    </source>
</evidence>
<dbReference type="PROSITE" id="PS51780">
    <property type="entry name" value="GW"/>
    <property type="match status" value="3"/>
</dbReference>
<dbReference type="SUPFAM" id="SSF55846">
    <property type="entry name" value="N-acetylmuramoyl-L-alanine amidase-like"/>
    <property type="match status" value="1"/>
</dbReference>
<dbReference type="PANTHER" id="PTHR33308:SF9">
    <property type="entry name" value="PEPTIDOGLYCAN HYDROLASE FLGJ"/>
    <property type="match status" value="1"/>
</dbReference>
<dbReference type="InterPro" id="IPR051056">
    <property type="entry name" value="Glycosyl_Hydrolase_73"/>
</dbReference>
<dbReference type="InterPro" id="IPR036505">
    <property type="entry name" value="Amidase/PGRP_sf"/>
</dbReference>
<keyword evidence="2 5" id="KW-0732">Signal</keyword>
<proteinExistence type="inferred from homology"/>
<dbReference type="Pfam" id="PF13457">
    <property type="entry name" value="GW"/>
    <property type="match status" value="6"/>
</dbReference>
<dbReference type="PANTHER" id="PTHR33308">
    <property type="entry name" value="PEPTIDOGLYCAN HYDROLASE FLGJ"/>
    <property type="match status" value="1"/>
</dbReference>
<dbReference type="Proteomes" id="UP000223060">
    <property type="component" value="Chromosome"/>
</dbReference>
<gene>
    <name evidence="7" type="ORF">UE46_02345</name>
</gene>
<dbReference type="Gene3D" id="2.30.30.170">
    <property type="match status" value="6"/>
</dbReference>
<dbReference type="GO" id="GO:0009253">
    <property type="term" value="P:peptidoglycan catabolic process"/>
    <property type="evidence" value="ECO:0007669"/>
    <property type="project" value="InterPro"/>
</dbReference>
<feature type="domain" description="GW" evidence="6">
    <location>
        <begin position="447"/>
        <end position="526"/>
    </location>
</feature>
<dbReference type="SUPFAM" id="SSF82057">
    <property type="entry name" value="Prokaryotic SH3-related domain"/>
    <property type="match status" value="6"/>
</dbReference>
<accession>A0A1S7FRC3</accession>
<evidence type="ECO:0000256" key="4">
    <source>
        <dbReference type="ARBA" id="ARBA00022801"/>
    </source>
</evidence>
<evidence type="ECO:0000256" key="5">
    <source>
        <dbReference type="SAM" id="SignalP"/>
    </source>
</evidence>
<evidence type="ECO:0000256" key="3">
    <source>
        <dbReference type="ARBA" id="ARBA00022737"/>
    </source>
</evidence>
<evidence type="ECO:0000313" key="7">
    <source>
        <dbReference type="EMBL" id="AQY49998.1"/>
    </source>
</evidence>
<dbReference type="InterPro" id="IPR025987">
    <property type="entry name" value="GW_dom"/>
</dbReference>
<dbReference type="SMART" id="SM00644">
    <property type="entry name" value="Ami_2"/>
    <property type="match status" value="1"/>
</dbReference>
<evidence type="ECO:0000256" key="1">
    <source>
        <dbReference type="ARBA" id="ARBA00006088"/>
    </source>
</evidence>
<keyword evidence="4" id="KW-0378">Hydrolase</keyword>
<feature type="domain" description="GW" evidence="6">
    <location>
        <begin position="285"/>
        <end position="363"/>
    </location>
</feature>
<feature type="domain" description="GW" evidence="6">
    <location>
        <begin position="610"/>
        <end position="689"/>
    </location>
</feature>